<dbReference type="SUPFAM" id="SSF47598">
    <property type="entry name" value="Ribbon-helix-helix"/>
    <property type="match status" value="1"/>
</dbReference>
<dbReference type="Gene3D" id="1.10.1220.10">
    <property type="entry name" value="Met repressor-like"/>
    <property type="match status" value="1"/>
</dbReference>
<gene>
    <name evidence="1" type="ORF">chiPu_0033140</name>
</gene>
<proteinExistence type="predicted"/>
<evidence type="ECO:0000313" key="1">
    <source>
        <dbReference type="EMBL" id="GCC48801.1"/>
    </source>
</evidence>
<accession>A0A401U1N8</accession>
<keyword evidence="2" id="KW-1185">Reference proteome</keyword>
<evidence type="ECO:0000313" key="2">
    <source>
        <dbReference type="Proteomes" id="UP000287033"/>
    </source>
</evidence>
<dbReference type="GO" id="GO:0006355">
    <property type="term" value="P:regulation of DNA-templated transcription"/>
    <property type="evidence" value="ECO:0007669"/>
    <property type="project" value="InterPro"/>
</dbReference>
<dbReference type="InterPro" id="IPR013321">
    <property type="entry name" value="Arc_rbn_hlx_hlx"/>
</dbReference>
<dbReference type="InterPro" id="IPR010985">
    <property type="entry name" value="Ribbon_hlx_hlx"/>
</dbReference>
<organism evidence="1 2">
    <name type="scientific">Chiloscyllium punctatum</name>
    <name type="common">Brownbanded bambooshark</name>
    <name type="synonym">Hemiscyllium punctatum</name>
    <dbReference type="NCBI Taxonomy" id="137246"/>
    <lineage>
        <taxon>Eukaryota</taxon>
        <taxon>Metazoa</taxon>
        <taxon>Chordata</taxon>
        <taxon>Craniata</taxon>
        <taxon>Vertebrata</taxon>
        <taxon>Chondrichthyes</taxon>
        <taxon>Elasmobranchii</taxon>
        <taxon>Galeomorphii</taxon>
        <taxon>Galeoidea</taxon>
        <taxon>Orectolobiformes</taxon>
        <taxon>Hemiscylliidae</taxon>
        <taxon>Chiloscyllium</taxon>
    </lineage>
</organism>
<reference evidence="1 2" key="1">
    <citation type="journal article" date="2018" name="Nat. Ecol. Evol.">
        <title>Shark genomes provide insights into elasmobranch evolution and the origin of vertebrates.</title>
        <authorList>
            <person name="Hara Y"/>
            <person name="Yamaguchi K"/>
            <person name="Onimaru K"/>
            <person name="Kadota M"/>
            <person name="Koyanagi M"/>
            <person name="Keeley SD"/>
            <person name="Tatsumi K"/>
            <person name="Tanaka K"/>
            <person name="Motone F"/>
            <person name="Kageyama Y"/>
            <person name="Nozu R"/>
            <person name="Adachi N"/>
            <person name="Nishimura O"/>
            <person name="Nakagawa R"/>
            <person name="Tanegashima C"/>
            <person name="Kiyatake I"/>
            <person name="Matsumoto R"/>
            <person name="Murakumo K"/>
            <person name="Nishida K"/>
            <person name="Terakita A"/>
            <person name="Kuratani S"/>
            <person name="Sato K"/>
            <person name="Hyodo S Kuraku.S."/>
        </authorList>
    </citation>
    <scope>NUCLEOTIDE SEQUENCE [LARGE SCALE GENOMIC DNA]</scope>
</reference>
<dbReference type="AlphaFoldDB" id="A0A401U1N8"/>
<feature type="non-terminal residue" evidence="1">
    <location>
        <position position="1"/>
    </location>
</feature>
<dbReference type="Proteomes" id="UP000287033">
    <property type="component" value="Unassembled WGS sequence"/>
</dbReference>
<dbReference type="EMBL" id="BEZZ01255178">
    <property type="protein sequence ID" value="GCC48801.1"/>
    <property type="molecule type" value="Genomic_DNA"/>
</dbReference>
<sequence>LNLGLMMLSKPKKRRAKTRARAPEGKRQVLIIMNKDVVKLVKVAAVEDDIKMSHAVEEAVRDWLDKRKREKAALNAV</sequence>
<protein>
    <recommendedName>
        <fullName evidence="3">Ribbon-helix-helix protein CopG domain-containing protein</fullName>
    </recommendedName>
</protein>
<evidence type="ECO:0008006" key="3">
    <source>
        <dbReference type="Google" id="ProtNLM"/>
    </source>
</evidence>
<name>A0A401U1N8_CHIPU</name>
<comment type="caution">
    <text evidence="1">The sequence shown here is derived from an EMBL/GenBank/DDBJ whole genome shotgun (WGS) entry which is preliminary data.</text>
</comment>